<accession>A0A8S5Q5K2</accession>
<reference evidence="1" key="1">
    <citation type="journal article" date="2021" name="Proc. Natl. Acad. Sci. U.S.A.">
        <title>A Catalog of Tens of Thousands of Viruses from Human Metagenomes Reveals Hidden Associations with Chronic Diseases.</title>
        <authorList>
            <person name="Tisza M.J."/>
            <person name="Buck C.B."/>
        </authorList>
    </citation>
    <scope>NUCLEOTIDE SEQUENCE</scope>
    <source>
        <strain evidence="1">Ctxrg1</strain>
    </source>
</reference>
<organism evidence="1">
    <name type="scientific">Siphoviridae sp. ctxrg1</name>
    <dbReference type="NCBI Taxonomy" id="2825741"/>
    <lineage>
        <taxon>Viruses</taxon>
        <taxon>Duplodnaviria</taxon>
        <taxon>Heunggongvirae</taxon>
        <taxon>Uroviricota</taxon>
        <taxon>Caudoviricetes</taxon>
    </lineage>
</organism>
<dbReference type="EMBL" id="BK015573">
    <property type="protein sequence ID" value="DAE13965.1"/>
    <property type="molecule type" value="Genomic_DNA"/>
</dbReference>
<name>A0A8S5Q5K2_9CAUD</name>
<sequence>MTKDNINKPNPKHYKIELKNIPVIIDGKEVVVDNLQLETRHVLKDVLNDTNLTHEQAFWYGNIGKRYFRLCKKHDEPTTDIKKIIQEAAFLLSSILGKEYKAKLLDEKGNDLLNEKEEVATIGKLHTLLNSQEQRLLNRKRNIQALYKNGICDINGAVDNLTRIGKNPFKNERFIEIIEKQELTIEESKELIDILGDLAYGE</sequence>
<protein>
    <submittedName>
        <fullName evidence="1">Uncharacterized protein</fullName>
    </submittedName>
</protein>
<evidence type="ECO:0000313" key="1">
    <source>
        <dbReference type="EMBL" id="DAE13965.1"/>
    </source>
</evidence>
<proteinExistence type="predicted"/>